<gene>
    <name evidence="3" type="ORF">M6B38_131185</name>
</gene>
<sequence length="150" mass="16952">MEIKKERKGLISSASKCVGVGPSPSSTHKRKQHNRREGGSQTTKQKSEPFSLACCLPLSLFFSLSSVPTKKKNSPLFGVVCMFNFQLCILFYMFNFQNIVSEPPYDCAPSRISLWIRYRPLLEVQLFHCIHTIISETNTAIHLPNADVTE</sequence>
<feature type="transmembrane region" description="Helical" evidence="2">
    <location>
        <begin position="75"/>
        <end position="94"/>
    </location>
</feature>
<dbReference type="EMBL" id="JANAVB010024800">
    <property type="protein sequence ID" value="KAJ6821940.1"/>
    <property type="molecule type" value="Genomic_DNA"/>
</dbReference>
<accession>A0AAX6G000</accession>
<name>A0AAX6G000_IRIPA</name>
<feature type="region of interest" description="Disordered" evidence="1">
    <location>
        <begin position="1"/>
        <end position="49"/>
    </location>
</feature>
<evidence type="ECO:0000313" key="4">
    <source>
        <dbReference type="Proteomes" id="UP001140949"/>
    </source>
</evidence>
<keyword evidence="2" id="KW-0812">Transmembrane</keyword>
<keyword evidence="4" id="KW-1185">Reference proteome</keyword>
<reference evidence="3" key="2">
    <citation type="submission" date="2023-04" db="EMBL/GenBank/DDBJ databases">
        <authorList>
            <person name="Bruccoleri R.E."/>
            <person name="Oakeley E.J."/>
            <person name="Faust A.-M."/>
            <person name="Dessus-Babus S."/>
            <person name="Altorfer M."/>
            <person name="Burckhardt D."/>
            <person name="Oertli M."/>
            <person name="Naumann U."/>
            <person name="Petersen F."/>
            <person name="Wong J."/>
        </authorList>
    </citation>
    <scope>NUCLEOTIDE SEQUENCE</scope>
    <source>
        <strain evidence="3">GSM-AAB239-AS_SAM_17_03QT</strain>
        <tissue evidence="3">Leaf</tissue>
    </source>
</reference>
<keyword evidence="2" id="KW-0472">Membrane</keyword>
<reference evidence="3" key="1">
    <citation type="journal article" date="2023" name="GigaByte">
        <title>Genome assembly of the bearded iris, Iris pallida Lam.</title>
        <authorList>
            <person name="Bruccoleri R.E."/>
            <person name="Oakeley E.J."/>
            <person name="Faust A.M.E."/>
            <person name="Altorfer M."/>
            <person name="Dessus-Babus S."/>
            <person name="Burckhardt D."/>
            <person name="Oertli M."/>
            <person name="Naumann U."/>
            <person name="Petersen F."/>
            <person name="Wong J."/>
        </authorList>
    </citation>
    <scope>NUCLEOTIDE SEQUENCE</scope>
    <source>
        <strain evidence="3">GSM-AAB239-AS_SAM_17_03QT</strain>
    </source>
</reference>
<keyword evidence="2" id="KW-1133">Transmembrane helix</keyword>
<dbReference type="AlphaFoldDB" id="A0AAX6G000"/>
<evidence type="ECO:0000256" key="2">
    <source>
        <dbReference type="SAM" id="Phobius"/>
    </source>
</evidence>
<dbReference type="Proteomes" id="UP001140949">
    <property type="component" value="Unassembled WGS sequence"/>
</dbReference>
<organism evidence="3 4">
    <name type="scientific">Iris pallida</name>
    <name type="common">Sweet iris</name>
    <dbReference type="NCBI Taxonomy" id="29817"/>
    <lineage>
        <taxon>Eukaryota</taxon>
        <taxon>Viridiplantae</taxon>
        <taxon>Streptophyta</taxon>
        <taxon>Embryophyta</taxon>
        <taxon>Tracheophyta</taxon>
        <taxon>Spermatophyta</taxon>
        <taxon>Magnoliopsida</taxon>
        <taxon>Liliopsida</taxon>
        <taxon>Asparagales</taxon>
        <taxon>Iridaceae</taxon>
        <taxon>Iridoideae</taxon>
        <taxon>Irideae</taxon>
        <taxon>Iris</taxon>
    </lineage>
</organism>
<evidence type="ECO:0000256" key="1">
    <source>
        <dbReference type="SAM" id="MobiDB-lite"/>
    </source>
</evidence>
<proteinExistence type="predicted"/>
<evidence type="ECO:0000313" key="3">
    <source>
        <dbReference type="EMBL" id="KAJ6821940.1"/>
    </source>
</evidence>
<comment type="caution">
    <text evidence="3">The sequence shown here is derived from an EMBL/GenBank/DDBJ whole genome shotgun (WGS) entry which is preliminary data.</text>
</comment>
<protein>
    <submittedName>
        <fullName evidence="3">Uncharacterized protein</fullName>
    </submittedName>
</protein>